<dbReference type="PANTHER" id="PTHR40027">
    <property type="entry name" value="CELL DIVISION PROTEIN DIVIC"/>
    <property type="match status" value="1"/>
</dbReference>
<organism evidence="2 3">
    <name type="scientific">Streptococcus parasuis</name>
    <dbReference type="NCBI Taxonomy" id="1501662"/>
    <lineage>
        <taxon>Bacteria</taxon>
        <taxon>Bacillati</taxon>
        <taxon>Bacillota</taxon>
        <taxon>Bacilli</taxon>
        <taxon>Lactobacillales</taxon>
        <taxon>Streptococcaceae</taxon>
        <taxon>Streptococcus</taxon>
    </lineage>
</organism>
<keyword evidence="1" id="KW-0812">Transmembrane</keyword>
<sequence>MKKSNILQLNNSFIQSERQKNQHFHEERQRKNRFMGAILVLVIFLFILPTYNLVQSYGKLQENEKKLVELETRYEELVDVEKQESQLVTKLKDEDYATKYVRAKYQYSKEGEFVYNIPGLPND</sequence>
<evidence type="ECO:0000313" key="3">
    <source>
        <dbReference type="Proteomes" id="UP000291525"/>
    </source>
</evidence>
<keyword evidence="1" id="KW-1133">Transmembrane helix</keyword>
<dbReference type="OrthoDB" id="2242646at2"/>
<accession>A0A4V2HC38</accession>
<dbReference type="EMBL" id="SHGT01000053">
    <property type="protein sequence ID" value="TAA09353.1"/>
    <property type="molecule type" value="Genomic_DNA"/>
</dbReference>
<gene>
    <name evidence="2" type="ORF">EXW74_08030</name>
</gene>
<evidence type="ECO:0000313" key="2">
    <source>
        <dbReference type="EMBL" id="TAA09353.1"/>
    </source>
</evidence>
<feature type="transmembrane region" description="Helical" evidence="1">
    <location>
        <begin position="34"/>
        <end position="54"/>
    </location>
</feature>
<dbReference type="PANTHER" id="PTHR40027:SF1">
    <property type="entry name" value="CELL DIVISION PROTEIN DIVIC"/>
    <property type="match status" value="1"/>
</dbReference>
<reference evidence="2 3" key="1">
    <citation type="submission" date="2019-02" db="EMBL/GenBank/DDBJ databases">
        <title>First genome of the species Streptococcus parasuis.</title>
        <authorList>
            <person name="Stevens M.J.A."/>
            <person name="Stephan R."/>
        </authorList>
    </citation>
    <scope>NUCLEOTIDE SEQUENCE [LARGE SCALE GENOMIC DNA]</scope>
    <source>
        <strain evidence="2 3">4253</strain>
    </source>
</reference>
<dbReference type="InterPro" id="IPR007060">
    <property type="entry name" value="FtsL/DivIC"/>
</dbReference>
<name>A0A4V2HC38_9STRE</name>
<dbReference type="Proteomes" id="UP000291525">
    <property type="component" value="Unassembled WGS sequence"/>
</dbReference>
<evidence type="ECO:0000256" key="1">
    <source>
        <dbReference type="SAM" id="Phobius"/>
    </source>
</evidence>
<keyword evidence="1" id="KW-0472">Membrane</keyword>
<dbReference type="GO" id="GO:0051301">
    <property type="term" value="P:cell division"/>
    <property type="evidence" value="ECO:0007669"/>
    <property type="project" value="InterPro"/>
</dbReference>
<dbReference type="AlphaFoldDB" id="A0A4V2HC38"/>
<dbReference type="Pfam" id="PF04977">
    <property type="entry name" value="DivIC"/>
    <property type="match status" value="1"/>
</dbReference>
<dbReference type="InterPro" id="IPR039076">
    <property type="entry name" value="DivIC"/>
</dbReference>
<dbReference type="RefSeq" id="WP_130555442.1">
    <property type="nucleotide sequence ID" value="NZ_CP069079.1"/>
</dbReference>
<comment type="caution">
    <text evidence="2">The sequence shown here is derived from an EMBL/GenBank/DDBJ whole genome shotgun (WGS) entry which is preliminary data.</text>
</comment>
<protein>
    <submittedName>
        <fullName evidence="2">Septum formation initiator family protein</fullName>
    </submittedName>
</protein>
<proteinExistence type="predicted"/>